<evidence type="ECO:0000313" key="2">
    <source>
        <dbReference type="Proteomes" id="UP001169242"/>
    </source>
</evidence>
<dbReference type="AlphaFoldDB" id="A0AA42DLL8"/>
<dbReference type="GO" id="GO:0005829">
    <property type="term" value="C:cytosol"/>
    <property type="evidence" value="ECO:0007669"/>
    <property type="project" value="TreeGrafter"/>
</dbReference>
<dbReference type="Proteomes" id="UP001169242">
    <property type="component" value="Unassembled WGS sequence"/>
</dbReference>
<dbReference type="Gene3D" id="2.60.120.370">
    <property type="entry name" value="YhcH/YjgK/YiaL"/>
    <property type="match status" value="1"/>
</dbReference>
<sequence>MIYDLITNIVNYKGISEHLDKAIEFIASNDLNSLPLGRTDIDGDNVFINIMEATTKGAQELNFEYHKNYMDIQIDLVGTEMIQVATEGIEEVEAYKEDIGFFKANTGSSCILGPGRFIVCMIEELHKPGIQVGSNTAIKKCVVKVKK</sequence>
<reference evidence="1" key="1">
    <citation type="journal article" date="2023" name="Int. J. Syst. Evol. Microbiol.">
        <title>&lt;i&gt;Holtiella tumoricola&lt;/i&gt; gen. nov. sp. nov., isolated from a human clinical sample.</title>
        <authorList>
            <person name="Allen-Vercoe E."/>
            <person name="Daigneault M.C."/>
            <person name="Vancuren S.J."/>
            <person name="Cochrane K."/>
            <person name="O'Neal L.L."/>
            <person name="Sankaranarayanan K."/>
            <person name="Lawson P.A."/>
        </authorList>
    </citation>
    <scope>NUCLEOTIDE SEQUENCE</scope>
    <source>
        <strain evidence="1">CC70A</strain>
    </source>
</reference>
<evidence type="ECO:0000313" key="1">
    <source>
        <dbReference type="EMBL" id="MDA3731138.1"/>
    </source>
</evidence>
<keyword evidence="2" id="KW-1185">Reference proteome</keyword>
<dbReference type="PANTHER" id="PTHR34986">
    <property type="entry name" value="EVOLVED BETA-GALACTOSIDASE SUBUNIT BETA"/>
    <property type="match status" value="1"/>
</dbReference>
<accession>A0AA42DLL8</accession>
<dbReference type="EMBL" id="JAQIFT010000028">
    <property type="protein sequence ID" value="MDA3731138.1"/>
    <property type="molecule type" value="Genomic_DNA"/>
</dbReference>
<name>A0AA42DLL8_9FIRM</name>
<dbReference type="InterPro" id="IPR037012">
    <property type="entry name" value="NanQ/TabA/YiaL_sf"/>
</dbReference>
<organism evidence="1 2">
    <name type="scientific">Holtiella tumoricola</name>
    <dbReference type="NCBI Taxonomy" id="3018743"/>
    <lineage>
        <taxon>Bacteria</taxon>
        <taxon>Bacillati</taxon>
        <taxon>Bacillota</taxon>
        <taxon>Clostridia</taxon>
        <taxon>Lachnospirales</taxon>
        <taxon>Cellulosilyticaceae</taxon>
        <taxon>Holtiella</taxon>
    </lineage>
</organism>
<dbReference type="InterPro" id="IPR004375">
    <property type="entry name" value="NanQ/TabA/YiaL"/>
</dbReference>
<comment type="caution">
    <text evidence="1">The sequence shown here is derived from an EMBL/GenBank/DDBJ whole genome shotgun (WGS) entry which is preliminary data.</text>
</comment>
<dbReference type="Pfam" id="PF04074">
    <property type="entry name" value="DUF386"/>
    <property type="match status" value="1"/>
</dbReference>
<dbReference type="NCBIfam" id="TIGR00022">
    <property type="entry name" value="YhcH/YjgK/YiaL family protein"/>
    <property type="match status" value="1"/>
</dbReference>
<protein>
    <submittedName>
        <fullName evidence="1">YhcH/YjgK/YiaL family protein</fullName>
    </submittedName>
</protein>
<proteinExistence type="predicted"/>
<dbReference type="PANTHER" id="PTHR34986:SF1">
    <property type="entry name" value="PROTEIN YIAL"/>
    <property type="match status" value="1"/>
</dbReference>
<dbReference type="RefSeq" id="WP_271011576.1">
    <property type="nucleotide sequence ID" value="NZ_JAQIFT010000028.1"/>
</dbReference>
<gene>
    <name evidence="1" type="ORF">PBV87_06505</name>
</gene>
<dbReference type="SUPFAM" id="SSF51197">
    <property type="entry name" value="Clavaminate synthase-like"/>
    <property type="match status" value="1"/>
</dbReference>